<keyword evidence="1" id="KW-0732">Signal</keyword>
<dbReference type="PROSITE" id="PS51257">
    <property type="entry name" value="PROKAR_LIPOPROTEIN"/>
    <property type="match status" value="1"/>
</dbReference>
<protein>
    <recommendedName>
        <fullName evidence="4">Lipoprotein</fullName>
    </recommendedName>
</protein>
<evidence type="ECO:0000313" key="3">
    <source>
        <dbReference type="Proteomes" id="UP000253594"/>
    </source>
</evidence>
<reference evidence="2 3" key="1">
    <citation type="submission" date="2018-07" db="EMBL/GenBank/DDBJ databases">
        <title>Mechanisms of high-level aminoglycoside resistance among Gram-negative pathogens in Brazil.</title>
        <authorList>
            <person name="Ballaben A.S."/>
            <person name="Darini A.L.C."/>
            <person name="Doi Y."/>
        </authorList>
    </citation>
    <scope>NUCLEOTIDE SEQUENCE [LARGE SCALE GENOMIC DNA]</scope>
    <source>
        <strain evidence="2 3">B2-305</strain>
    </source>
</reference>
<sequence>MPMRSLIVACLALSATGCNSWSLNSDLNGAYRAYDKGDCAQVMLDLSRAERRIRARPYLQPEISLLRGQCLERQSLFVDAAQTYHFIIARYPTSEYAYRAKARLETLRQLGRLSETPASAS</sequence>
<accession>A0A367LYX5</accession>
<dbReference type="AlphaFoldDB" id="A0A367LYX5"/>
<dbReference type="EMBL" id="QORE01002224">
    <property type="protein sequence ID" value="RCI70309.1"/>
    <property type="molecule type" value="Genomic_DNA"/>
</dbReference>
<feature type="signal peptide" evidence="1">
    <location>
        <begin position="1"/>
        <end position="20"/>
    </location>
</feature>
<dbReference type="Gene3D" id="1.25.40.10">
    <property type="entry name" value="Tetratricopeptide repeat domain"/>
    <property type="match status" value="1"/>
</dbReference>
<dbReference type="InterPro" id="IPR011990">
    <property type="entry name" value="TPR-like_helical_dom_sf"/>
</dbReference>
<evidence type="ECO:0008006" key="4">
    <source>
        <dbReference type="Google" id="ProtNLM"/>
    </source>
</evidence>
<gene>
    <name evidence="2" type="ORF">DT376_35235</name>
</gene>
<dbReference type="Proteomes" id="UP000253594">
    <property type="component" value="Unassembled WGS sequence"/>
</dbReference>
<feature type="chain" id="PRO_5017082657" description="Lipoprotein" evidence="1">
    <location>
        <begin position="21"/>
        <end position="121"/>
    </location>
</feature>
<comment type="caution">
    <text evidence="2">The sequence shown here is derived from an EMBL/GenBank/DDBJ whole genome shotgun (WGS) entry which is preliminary data.</text>
</comment>
<organism evidence="2 3">
    <name type="scientific">Pseudomonas aeruginosa</name>
    <dbReference type="NCBI Taxonomy" id="287"/>
    <lineage>
        <taxon>Bacteria</taxon>
        <taxon>Pseudomonadati</taxon>
        <taxon>Pseudomonadota</taxon>
        <taxon>Gammaproteobacteria</taxon>
        <taxon>Pseudomonadales</taxon>
        <taxon>Pseudomonadaceae</taxon>
        <taxon>Pseudomonas</taxon>
    </lineage>
</organism>
<proteinExistence type="predicted"/>
<evidence type="ECO:0000313" key="2">
    <source>
        <dbReference type="EMBL" id="RCI70309.1"/>
    </source>
</evidence>
<feature type="non-terminal residue" evidence="2">
    <location>
        <position position="121"/>
    </location>
</feature>
<name>A0A367LYX5_PSEAI</name>
<evidence type="ECO:0000256" key="1">
    <source>
        <dbReference type="SAM" id="SignalP"/>
    </source>
</evidence>